<sequence length="436" mass="48993">MRTWDEDGAFEFPFAETLTFVNDFVVRKEVLSRFPFPLGLLMEGRWRWANESARKLVGWLMAQYPDAYARFMDDILQHPPVKSQTIQGDHYALTVSVEPLCDVSGNVTAYLVWTPAPLENWLANGLKTGIIFAYQGQVVWVNRAAQEQLGVTVGTAWDSVAEFPPWHQLTRPETPATFRVRRIRQQVVRFSVIGPYVLTEITGSGAPQDSISSDYLAGMVHEIRNPLAALSGYVEMAQMATDDERSTYLSPMMHEIERLTRLTDDLLFVFRPLRVHPRRVRLDEIVEQAWYSVGRGQRGALAVRLDKQYEATQMLYADPDRLQQILLNLMKNALDAMTEGRGTTIRILYRKDGGYVRLTVEDDGPGIPPEVQAQLFVKRVTTKASGTGLGLFVVQRLVEAHGGFLEVISGKQGTVAHIWIPEAPDITDSPTTAANG</sequence>
<dbReference type="Gene3D" id="1.10.287.130">
    <property type="match status" value="1"/>
</dbReference>
<dbReference type="AlphaFoldDB" id="G8TZU1"/>
<accession>G8TZU1</accession>
<keyword evidence="9" id="KW-1185">Reference proteome</keyword>
<reference evidence="9" key="1">
    <citation type="submission" date="2011-12" db="EMBL/GenBank/DDBJ databases">
        <title>The complete genome of chromosome of Sulfobacillus acidophilus DSM 10332.</title>
        <authorList>
            <person name="Lucas S."/>
            <person name="Han J."/>
            <person name="Lapidus A."/>
            <person name="Bruce D."/>
            <person name="Goodwin L."/>
            <person name="Pitluck S."/>
            <person name="Peters L."/>
            <person name="Kyrpides N."/>
            <person name="Mavromatis K."/>
            <person name="Ivanova N."/>
            <person name="Mikhailova N."/>
            <person name="Chertkov O."/>
            <person name="Saunders E."/>
            <person name="Detter J.C."/>
            <person name="Tapia R."/>
            <person name="Han C."/>
            <person name="Land M."/>
            <person name="Hauser L."/>
            <person name="Markowitz V."/>
            <person name="Cheng J.-F."/>
            <person name="Hugenholtz P."/>
            <person name="Woyke T."/>
            <person name="Wu D."/>
            <person name="Pukall R."/>
            <person name="Gehrich-Schroeter G."/>
            <person name="Schneider S."/>
            <person name="Klenk H.-P."/>
            <person name="Eisen J.A."/>
        </authorList>
    </citation>
    <scope>NUCLEOTIDE SEQUENCE [LARGE SCALE GENOMIC DNA]</scope>
    <source>
        <strain evidence="9">ATCC 700253 / DSM 10332 / NAL</strain>
    </source>
</reference>
<evidence type="ECO:0000256" key="5">
    <source>
        <dbReference type="ARBA" id="ARBA00022777"/>
    </source>
</evidence>
<evidence type="ECO:0000256" key="4">
    <source>
        <dbReference type="ARBA" id="ARBA00022679"/>
    </source>
</evidence>
<dbReference type="KEGG" id="sap:Sulac_2960"/>
<dbReference type="PRINTS" id="PR00344">
    <property type="entry name" value="BCTRLSENSOR"/>
</dbReference>
<evidence type="ECO:0000313" key="9">
    <source>
        <dbReference type="Proteomes" id="UP000005439"/>
    </source>
</evidence>
<dbReference type="CDD" id="cd00075">
    <property type="entry name" value="HATPase"/>
    <property type="match status" value="1"/>
</dbReference>
<proteinExistence type="predicted"/>
<dbReference type="Gene3D" id="3.30.565.10">
    <property type="entry name" value="Histidine kinase-like ATPase, C-terminal domain"/>
    <property type="match status" value="1"/>
</dbReference>
<dbReference type="HOGENOM" id="CLU_628403_0_0_9"/>
<dbReference type="InterPro" id="IPR003661">
    <property type="entry name" value="HisK_dim/P_dom"/>
</dbReference>
<name>G8TZU1_SULAD</name>
<dbReference type="Proteomes" id="UP000005439">
    <property type="component" value="Chromosome"/>
</dbReference>
<feature type="domain" description="Histidine kinase" evidence="7">
    <location>
        <begin position="218"/>
        <end position="424"/>
    </location>
</feature>
<dbReference type="InterPro" id="IPR036097">
    <property type="entry name" value="HisK_dim/P_sf"/>
</dbReference>
<dbReference type="PANTHER" id="PTHR43711:SF1">
    <property type="entry name" value="HISTIDINE KINASE 1"/>
    <property type="match status" value="1"/>
</dbReference>
<keyword evidence="5 8" id="KW-0418">Kinase</keyword>
<reference evidence="8 9" key="2">
    <citation type="journal article" date="2012" name="Stand. Genomic Sci.">
        <title>Complete genome sequence of the moderately thermophilic mineral-sulfide-oxidizing firmicute Sulfobacillus acidophilus type strain (NAL(T)).</title>
        <authorList>
            <person name="Anderson I."/>
            <person name="Chertkov O."/>
            <person name="Chen A."/>
            <person name="Saunders E."/>
            <person name="Lapidus A."/>
            <person name="Nolan M."/>
            <person name="Lucas S."/>
            <person name="Hammon N."/>
            <person name="Deshpande S."/>
            <person name="Cheng J.F."/>
            <person name="Han C."/>
            <person name="Tapia R."/>
            <person name="Goodwin L.A."/>
            <person name="Pitluck S."/>
            <person name="Liolios K."/>
            <person name="Pagani I."/>
            <person name="Ivanova N."/>
            <person name="Mikhailova N."/>
            <person name="Pati A."/>
            <person name="Palaniappan K."/>
            <person name="Land M."/>
            <person name="Pan C."/>
            <person name="Rohde M."/>
            <person name="Pukall R."/>
            <person name="Goker M."/>
            <person name="Detter J.C."/>
            <person name="Woyke T."/>
            <person name="Bristow J."/>
            <person name="Eisen J.A."/>
            <person name="Markowitz V."/>
            <person name="Hugenholtz P."/>
            <person name="Kyrpides N.C."/>
            <person name="Klenk H.P."/>
            <person name="Mavromatis K."/>
        </authorList>
    </citation>
    <scope>NUCLEOTIDE SEQUENCE [LARGE SCALE GENOMIC DNA]</scope>
    <source>
        <strain evidence="9">ATCC 700253 / DSM 10332 / NAL</strain>
    </source>
</reference>
<dbReference type="InterPro" id="IPR036890">
    <property type="entry name" value="HATPase_C_sf"/>
</dbReference>
<keyword evidence="3" id="KW-0597">Phosphoprotein</keyword>
<dbReference type="GO" id="GO:0000155">
    <property type="term" value="F:phosphorelay sensor kinase activity"/>
    <property type="evidence" value="ECO:0007669"/>
    <property type="project" value="InterPro"/>
</dbReference>
<dbReference type="Pfam" id="PF00512">
    <property type="entry name" value="HisKA"/>
    <property type="match status" value="1"/>
</dbReference>
<dbReference type="EC" id="2.7.13.3" evidence="2"/>
<dbReference type="SUPFAM" id="SSF55874">
    <property type="entry name" value="ATPase domain of HSP90 chaperone/DNA topoisomerase II/histidine kinase"/>
    <property type="match status" value="1"/>
</dbReference>
<dbReference type="SUPFAM" id="SSF47384">
    <property type="entry name" value="Homodimeric domain of signal transducing histidine kinase"/>
    <property type="match status" value="1"/>
</dbReference>
<protein>
    <recommendedName>
        <fullName evidence="2">histidine kinase</fullName>
        <ecNumber evidence="2">2.7.13.3</ecNumber>
    </recommendedName>
</protein>
<evidence type="ECO:0000259" key="7">
    <source>
        <dbReference type="PROSITE" id="PS50109"/>
    </source>
</evidence>
<dbReference type="SMR" id="G8TZU1"/>
<comment type="catalytic activity">
    <reaction evidence="1">
        <text>ATP + protein L-histidine = ADP + protein N-phospho-L-histidine.</text>
        <dbReference type="EC" id="2.7.13.3"/>
    </reaction>
</comment>
<dbReference type="STRING" id="679936.Sulac_2960"/>
<evidence type="ECO:0000256" key="6">
    <source>
        <dbReference type="ARBA" id="ARBA00023012"/>
    </source>
</evidence>
<dbReference type="InterPro" id="IPR005467">
    <property type="entry name" value="His_kinase_dom"/>
</dbReference>
<dbReference type="SMART" id="SM00388">
    <property type="entry name" value="HisKA"/>
    <property type="match status" value="1"/>
</dbReference>
<evidence type="ECO:0000313" key="8">
    <source>
        <dbReference type="EMBL" id="AEW06421.1"/>
    </source>
</evidence>
<dbReference type="PATRIC" id="fig|679936.5.peg.3052"/>
<gene>
    <name evidence="8" type="ordered locus">Sulac_2960</name>
</gene>
<keyword evidence="4" id="KW-0808">Transferase</keyword>
<dbReference type="EMBL" id="CP003179">
    <property type="protein sequence ID" value="AEW06421.1"/>
    <property type="molecule type" value="Genomic_DNA"/>
</dbReference>
<dbReference type="InterPro" id="IPR050736">
    <property type="entry name" value="Sensor_HK_Regulatory"/>
</dbReference>
<evidence type="ECO:0000256" key="1">
    <source>
        <dbReference type="ARBA" id="ARBA00000085"/>
    </source>
</evidence>
<dbReference type="InterPro" id="IPR003594">
    <property type="entry name" value="HATPase_dom"/>
</dbReference>
<dbReference type="PANTHER" id="PTHR43711">
    <property type="entry name" value="TWO-COMPONENT HISTIDINE KINASE"/>
    <property type="match status" value="1"/>
</dbReference>
<dbReference type="SMART" id="SM00387">
    <property type="entry name" value="HATPase_c"/>
    <property type="match status" value="1"/>
</dbReference>
<keyword evidence="6" id="KW-0902">Two-component regulatory system</keyword>
<dbReference type="CDD" id="cd00082">
    <property type="entry name" value="HisKA"/>
    <property type="match status" value="1"/>
</dbReference>
<dbReference type="PROSITE" id="PS50109">
    <property type="entry name" value="HIS_KIN"/>
    <property type="match status" value="1"/>
</dbReference>
<evidence type="ECO:0000256" key="2">
    <source>
        <dbReference type="ARBA" id="ARBA00012438"/>
    </source>
</evidence>
<evidence type="ECO:0000256" key="3">
    <source>
        <dbReference type="ARBA" id="ARBA00022553"/>
    </source>
</evidence>
<organism evidence="8 9">
    <name type="scientific">Sulfobacillus acidophilus (strain ATCC 700253 / DSM 10332 / NAL)</name>
    <dbReference type="NCBI Taxonomy" id="679936"/>
    <lineage>
        <taxon>Bacteria</taxon>
        <taxon>Bacillati</taxon>
        <taxon>Bacillota</taxon>
        <taxon>Clostridia</taxon>
        <taxon>Eubacteriales</taxon>
        <taxon>Clostridiales Family XVII. Incertae Sedis</taxon>
        <taxon>Sulfobacillus</taxon>
    </lineage>
</organism>
<dbReference type="Pfam" id="PF02518">
    <property type="entry name" value="HATPase_c"/>
    <property type="match status" value="1"/>
</dbReference>
<dbReference type="InterPro" id="IPR004358">
    <property type="entry name" value="Sig_transdc_His_kin-like_C"/>
</dbReference>